<name>A0ACC8XIJ9_9FIRM</name>
<protein>
    <submittedName>
        <fullName evidence="1">Uncharacterized protein</fullName>
    </submittedName>
</protein>
<accession>A0ACC8XIJ9</accession>
<organism evidence="1 2">
    <name type="scientific">Candidatus Epulonipiscium fishelsonii</name>
    <dbReference type="NCBI Taxonomy" id="77094"/>
    <lineage>
        <taxon>Bacteria</taxon>
        <taxon>Bacillati</taxon>
        <taxon>Bacillota</taxon>
        <taxon>Clostridia</taxon>
        <taxon>Lachnospirales</taxon>
        <taxon>Lachnospiraceae</taxon>
        <taxon>Candidatus Epulonipiscium</taxon>
    </lineage>
</organism>
<keyword evidence="2" id="KW-1185">Reference proteome</keyword>
<comment type="caution">
    <text evidence="1">The sequence shown here is derived from an EMBL/GenBank/DDBJ whole genome shotgun (WGS) entry which is preliminary data.</text>
</comment>
<dbReference type="Proteomes" id="UP000188637">
    <property type="component" value="Unassembled WGS sequence"/>
</dbReference>
<evidence type="ECO:0000313" key="2">
    <source>
        <dbReference type="Proteomes" id="UP000188637"/>
    </source>
</evidence>
<sequence>MIKNTFNNLKPDKKKMILEKSIQVLCNTSATSIKVSDIINATGISRGSFYQYFDTPVDIFLAIIEELQTENIEIMKQIIKEEKGDFFSTFKRMFEFQYVNLLKKENEHIMLMLKKSNELIIKNQIFKVNDTYCSKKFMHKFDLEKLNINTYFEFNKLYILVTDIMGHNILNGIMQNLTLEKALEDYLIQLDFIKYGVIKREENHEEKSFKQ</sequence>
<gene>
    <name evidence="1" type="ORF">AN640_00210</name>
</gene>
<evidence type="ECO:0000313" key="1">
    <source>
        <dbReference type="EMBL" id="ONI44329.1"/>
    </source>
</evidence>
<proteinExistence type="predicted"/>
<dbReference type="EMBL" id="LJHD01000112">
    <property type="protein sequence ID" value="ONI44329.1"/>
    <property type="molecule type" value="Genomic_DNA"/>
</dbReference>
<reference evidence="1" key="1">
    <citation type="submission" date="2016-08" db="EMBL/GenBank/DDBJ databases">
        <authorList>
            <person name="Ngugi D.K."/>
            <person name="Miyake S."/>
            <person name="Stingl U."/>
        </authorList>
    </citation>
    <scope>NUCLEOTIDE SEQUENCE</scope>
    <source>
        <strain evidence="1">SCG-D08WGA-EpuloA1</strain>
    </source>
</reference>